<evidence type="ECO:0000256" key="1">
    <source>
        <dbReference type="SAM" id="SignalP"/>
    </source>
</evidence>
<sequence>MKHLLAHYLLAAAVLLLAGCRPSTSDVIRFKNLLRSVPAERAIVRCRDRRGPVLQGLSSTTILSYGDSVILRMPPEYHNVTAASAPAPASPNHDDISGECSVLFRHFDTFLTFRAYTYKRDHRRCRRSCDVEARQDGLYSLNVATEQWELVERFPPMYSSPP</sequence>
<feature type="signal peptide" evidence="1">
    <location>
        <begin position="1"/>
        <end position="25"/>
    </location>
</feature>
<dbReference type="PROSITE" id="PS51257">
    <property type="entry name" value="PROKAR_LIPOPROTEIN"/>
    <property type="match status" value="1"/>
</dbReference>
<accession>A0A2I0A2E1</accession>
<keyword evidence="1" id="KW-0732">Signal</keyword>
<dbReference type="Proteomes" id="UP000236161">
    <property type="component" value="Unassembled WGS sequence"/>
</dbReference>
<feature type="chain" id="PRO_5014195818" description="S-protein homolog" evidence="1">
    <location>
        <begin position="26"/>
        <end position="162"/>
    </location>
</feature>
<evidence type="ECO:0000313" key="3">
    <source>
        <dbReference type="Proteomes" id="UP000236161"/>
    </source>
</evidence>
<dbReference type="EMBL" id="KZ452037">
    <property type="protein sequence ID" value="PKA49710.1"/>
    <property type="molecule type" value="Genomic_DNA"/>
</dbReference>
<organism evidence="2 3">
    <name type="scientific">Apostasia shenzhenica</name>
    <dbReference type="NCBI Taxonomy" id="1088818"/>
    <lineage>
        <taxon>Eukaryota</taxon>
        <taxon>Viridiplantae</taxon>
        <taxon>Streptophyta</taxon>
        <taxon>Embryophyta</taxon>
        <taxon>Tracheophyta</taxon>
        <taxon>Spermatophyta</taxon>
        <taxon>Magnoliopsida</taxon>
        <taxon>Liliopsida</taxon>
        <taxon>Asparagales</taxon>
        <taxon>Orchidaceae</taxon>
        <taxon>Apostasioideae</taxon>
        <taxon>Apostasia</taxon>
    </lineage>
</organism>
<keyword evidence="3" id="KW-1185">Reference proteome</keyword>
<name>A0A2I0A2E1_9ASPA</name>
<proteinExistence type="predicted"/>
<evidence type="ECO:0000313" key="2">
    <source>
        <dbReference type="EMBL" id="PKA49710.1"/>
    </source>
</evidence>
<evidence type="ECO:0008006" key="4">
    <source>
        <dbReference type="Google" id="ProtNLM"/>
    </source>
</evidence>
<dbReference type="AlphaFoldDB" id="A0A2I0A2E1"/>
<protein>
    <recommendedName>
        <fullName evidence="4">S-protein homolog</fullName>
    </recommendedName>
</protein>
<reference evidence="2 3" key="1">
    <citation type="journal article" date="2017" name="Nature">
        <title>The Apostasia genome and the evolution of orchids.</title>
        <authorList>
            <person name="Zhang G.Q."/>
            <person name="Liu K.W."/>
            <person name="Li Z."/>
            <person name="Lohaus R."/>
            <person name="Hsiao Y.Y."/>
            <person name="Niu S.C."/>
            <person name="Wang J.Y."/>
            <person name="Lin Y.C."/>
            <person name="Xu Q."/>
            <person name="Chen L.J."/>
            <person name="Yoshida K."/>
            <person name="Fujiwara S."/>
            <person name="Wang Z.W."/>
            <person name="Zhang Y.Q."/>
            <person name="Mitsuda N."/>
            <person name="Wang M."/>
            <person name="Liu G.H."/>
            <person name="Pecoraro L."/>
            <person name="Huang H.X."/>
            <person name="Xiao X.J."/>
            <person name="Lin M."/>
            <person name="Wu X.Y."/>
            <person name="Wu W.L."/>
            <person name="Chen Y.Y."/>
            <person name="Chang S.B."/>
            <person name="Sakamoto S."/>
            <person name="Ohme-Takagi M."/>
            <person name="Yagi M."/>
            <person name="Zeng S.J."/>
            <person name="Shen C.Y."/>
            <person name="Yeh C.M."/>
            <person name="Luo Y.B."/>
            <person name="Tsai W.C."/>
            <person name="Van de Peer Y."/>
            <person name="Liu Z.J."/>
        </authorList>
    </citation>
    <scope>NUCLEOTIDE SEQUENCE [LARGE SCALE GENOMIC DNA]</scope>
    <source>
        <strain evidence="3">cv. Shenzhen</strain>
        <tissue evidence="2">Stem</tissue>
    </source>
</reference>
<gene>
    <name evidence="2" type="ORF">AXF42_Ash004251</name>
</gene>